<protein>
    <submittedName>
        <fullName evidence="1">Uncharacterized protein</fullName>
    </submittedName>
</protein>
<reference evidence="1" key="1">
    <citation type="submission" date="2020-03" db="EMBL/GenBank/DDBJ databases">
        <authorList>
            <person name="He L."/>
        </authorList>
    </citation>
    <scope>NUCLEOTIDE SEQUENCE</scope>
    <source>
        <strain evidence="1">CkLH20</strain>
    </source>
</reference>
<proteinExistence type="predicted"/>
<dbReference type="OrthoDB" id="4815171at2759"/>
<dbReference type="RefSeq" id="XP_038746045.1">
    <property type="nucleotide sequence ID" value="XM_038888709.1"/>
</dbReference>
<name>A0A9P6LHS3_9PEZI</name>
<evidence type="ECO:0000313" key="2">
    <source>
        <dbReference type="Proteomes" id="UP000781932"/>
    </source>
</evidence>
<reference evidence="1" key="2">
    <citation type="submission" date="2020-11" db="EMBL/GenBank/DDBJ databases">
        <title>Whole genome sequencing of Colletotrichum sp.</title>
        <authorList>
            <person name="Li H."/>
        </authorList>
    </citation>
    <scope>NUCLEOTIDE SEQUENCE</scope>
    <source>
        <strain evidence="1">CkLH20</strain>
    </source>
</reference>
<dbReference type="Proteomes" id="UP000781932">
    <property type="component" value="Unassembled WGS sequence"/>
</dbReference>
<dbReference type="GeneID" id="62161783"/>
<comment type="caution">
    <text evidence="1">The sequence shown here is derived from an EMBL/GenBank/DDBJ whole genome shotgun (WGS) entry which is preliminary data.</text>
</comment>
<dbReference type="EMBL" id="JAATWM020000017">
    <property type="protein sequence ID" value="KAF9876584.1"/>
    <property type="molecule type" value="Genomic_DNA"/>
</dbReference>
<sequence>MKHALCLVNKQFNAIFSETLYETLYYRGILYQPTWKGVWNPENLRYVRTLHIITSYHWLKPGVHTSDWYGNYDYVDEGDALDDHGGTLSSDLLQLLQTRDRKLETLAVRLNEVRGRLDTPDPSEIGSEGDWEFDENEEMRPAKILMTDPSLPTFLIAEYEKFSGLQALHLTEIPGSIERFARAAANIMVASPELTELSLSISRFPWTYERWGFPHSRVGFIRNLAEVYEKRGGKPLRIRSLKLGRPISFQRGHFDPPEYLSKFMKLDALEELQLYNWSPAVPGNEAERDGGHAPIAWDVISPRLTPNLRLLEFHEWEKDSAKWMNKLDPEFAEQLEIRCNGTEAEDDEEVKKAVPFIAGGPLGPRKVKKIFLPSISSKLWDLSKYRTNPEEEEEIACARMLSGCSWITTLGFSVGRAAVHLLDKIVEWLGRMEGLQQLTIVLHPDTEVSSGLELEIAAKCRGLRFVRLGEVCWSIKRLAEGPSLEELDATEEELVAPFLKEGYHKRYQYCQDTINGRH</sequence>
<organism evidence="1 2">
    <name type="scientific">Colletotrichum karsti</name>
    <dbReference type="NCBI Taxonomy" id="1095194"/>
    <lineage>
        <taxon>Eukaryota</taxon>
        <taxon>Fungi</taxon>
        <taxon>Dikarya</taxon>
        <taxon>Ascomycota</taxon>
        <taxon>Pezizomycotina</taxon>
        <taxon>Sordariomycetes</taxon>
        <taxon>Hypocreomycetidae</taxon>
        <taxon>Glomerellales</taxon>
        <taxon>Glomerellaceae</taxon>
        <taxon>Colletotrichum</taxon>
        <taxon>Colletotrichum boninense species complex</taxon>
    </lineage>
</organism>
<accession>A0A9P6LHS3</accession>
<evidence type="ECO:0000313" key="1">
    <source>
        <dbReference type="EMBL" id="KAF9876584.1"/>
    </source>
</evidence>
<keyword evidence="2" id="KW-1185">Reference proteome</keyword>
<dbReference type="AlphaFoldDB" id="A0A9P6LHS3"/>
<gene>
    <name evidence="1" type="ORF">CkaCkLH20_05992</name>
</gene>